<name>A0A1E7Q4W6_9GAMM</name>
<dbReference type="GO" id="GO:0052914">
    <property type="term" value="F:16S rRNA (guanine(1207)-N(2))-methyltransferase activity"/>
    <property type="evidence" value="ECO:0007669"/>
    <property type="project" value="UniProtKB-EC"/>
</dbReference>
<keyword evidence="5 6" id="KW-0949">S-adenosyl-L-methionine</keyword>
<keyword evidence="1 6" id="KW-0963">Cytoplasm</keyword>
<evidence type="ECO:0000256" key="6">
    <source>
        <dbReference type="HAMAP-Rule" id="MF_01862"/>
    </source>
</evidence>
<gene>
    <name evidence="6" type="primary">rsmC</name>
    <name evidence="9" type="ORF">BI198_05925</name>
</gene>
<dbReference type="InterPro" id="IPR023543">
    <property type="entry name" value="rRNA_ssu_MeTfrase_C"/>
</dbReference>
<comment type="subunit">
    <text evidence="6">Monomer.</text>
</comment>
<dbReference type="EMBL" id="MKEK01000001">
    <property type="protein sequence ID" value="OEY69161.1"/>
    <property type="molecule type" value="Genomic_DNA"/>
</dbReference>
<feature type="domain" description="Methyltransferase small N-terminal" evidence="8">
    <location>
        <begin position="6"/>
        <end position="145"/>
    </location>
</feature>
<reference evidence="10" key="1">
    <citation type="submission" date="2016-09" db="EMBL/GenBank/DDBJ databases">
        <authorList>
            <person name="Wan X."/>
            <person name="Hou S."/>
        </authorList>
    </citation>
    <scope>NUCLEOTIDE SEQUENCE [LARGE SCALE GENOMIC DNA]</scope>
    <source>
        <strain evidence="10">KH87</strain>
    </source>
</reference>
<evidence type="ECO:0000313" key="10">
    <source>
        <dbReference type="Proteomes" id="UP000242258"/>
    </source>
</evidence>
<dbReference type="RefSeq" id="WP_070048727.1">
    <property type="nucleotide sequence ID" value="NZ_CBCSDO010000003.1"/>
</dbReference>
<evidence type="ECO:0000256" key="4">
    <source>
        <dbReference type="ARBA" id="ARBA00022679"/>
    </source>
</evidence>
<dbReference type="Gene3D" id="3.40.50.150">
    <property type="entry name" value="Vaccinia Virus protein VP39"/>
    <property type="match status" value="2"/>
</dbReference>
<dbReference type="Proteomes" id="UP000242258">
    <property type="component" value="Unassembled WGS sequence"/>
</dbReference>
<evidence type="ECO:0000256" key="5">
    <source>
        <dbReference type="ARBA" id="ARBA00022691"/>
    </source>
</evidence>
<evidence type="ECO:0000259" key="8">
    <source>
        <dbReference type="Pfam" id="PF08468"/>
    </source>
</evidence>
<dbReference type="InterPro" id="IPR046977">
    <property type="entry name" value="RsmC/RlmG"/>
</dbReference>
<dbReference type="AlphaFoldDB" id="A0A1E7Q4W6"/>
<evidence type="ECO:0000256" key="2">
    <source>
        <dbReference type="ARBA" id="ARBA00022552"/>
    </source>
</evidence>
<keyword evidence="10" id="KW-1185">Reference proteome</keyword>
<dbReference type="EC" id="2.1.1.172" evidence="6"/>
<evidence type="ECO:0000313" key="9">
    <source>
        <dbReference type="EMBL" id="OEY69161.1"/>
    </source>
</evidence>
<evidence type="ECO:0000259" key="7">
    <source>
        <dbReference type="Pfam" id="PF05175"/>
    </source>
</evidence>
<dbReference type="STRING" id="1628148.BI198_05925"/>
<dbReference type="OrthoDB" id="29650at2"/>
<protein>
    <recommendedName>
        <fullName evidence="6">Ribosomal RNA small subunit methyltransferase C</fullName>
        <ecNumber evidence="6">2.1.1.172</ecNumber>
    </recommendedName>
    <alternativeName>
        <fullName evidence="6">16S rRNA m2G1207 methyltransferase</fullName>
    </alternativeName>
    <alternativeName>
        <fullName evidence="6">rRNA (guanine-N(2)-)-methyltransferase RsmC</fullName>
    </alternativeName>
</protein>
<feature type="domain" description="Methyltransferase small" evidence="7">
    <location>
        <begin position="167"/>
        <end position="334"/>
    </location>
</feature>
<dbReference type="InterPro" id="IPR029063">
    <property type="entry name" value="SAM-dependent_MTases_sf"/>
</dbReference>
<comment type="caution">
    <text evidence="9">The sequence shown here is derived from an EMBL/GenBank/DDBJ whole genome shotgun (WGS) entry which is preliminary data.</text>
</comment>
<dbReference type="GO" id="GO:0005737">
    <property type="term" value="C:cytoplasm"/>
    <property type="evidence" value="ECO:0007669"/>
    <property type="project" value="UniProtKB-SubCell"/>
</dbReference>
<proteinExistence type="inferred from homology"/>
<dbReference type="CDD" id="cd02440">
    <property type="entry name" value="AdoMet_MTases"/>
    <property type="match status" value="1"/>
</dbReference>
<comment type="catalytic activity">
    <reaction evidence="6">
        <text>guanosine(1207) in 16S rRNA + S-adenosyl-L-methionine = N(2)-methylguanosine(1207) in 16S rRNA + S-adenosyl-L-homocysteine + H(+)</text>
        <dbReference type="Rhea" id="RHEA:42736"/>
        <dbReference type="Rhea" id="RHEA-COMP:10213"/>
        <dbReference type="Rhea" id="RHEA-COMP:10214"/>
        <dbReference type="ChEBI" id="CHEBI:15378"/>
        <dbReference type="ChEBI" id="CHEBI:57856"/>
        <dbReference type="ChEBI" id="CHEBI:59789"/>
        <dbReference type="ChEBI" id="CHEBI:74269"/>
        <dbReference type="ChEBI" id="CHEBI:74481"/>
        <dbReference type="EC" id="2.1.1.172"/>
    </reaction>
</comment>
<comment type="similarity">
    <text evidence="6">Belongs to the methyltransferase superfamily. RsmC family.</text>
</comment>
<sequence>MLANSSQLVLRNINDLRGRVLIVEPVADELGSQLLASGADLSLSCFSTDKAVANQWQHPSIELLFDAKPKFSQPFDTIVIFYPKSKEQLDLTLAQLKTAIDVNSHVFVVGENKGGIKSLASHAQKLGLAANKLDNAKHCLWFMLHGDFAAIKATTASSFNINIADKNLTIYSLPGVFNHGKLDIGTALLLANLPAISHGKVLDFACGNGVIGAVLKLTKPNIDLYCSDISTLATEATKLTLQANELTGTVITADGIPDNPAQFAAIVSNPPFHTGIKTNYAIAEQFIQQSAQRLINKGSLTIVANSHLQYLPILQQCFKQVEIKAKANGFTIYQAFKQ</sequence>
<evidence type="ECO:0000256" key="3">
    <source>
        <dbReference type="ARBA" id="ARBA00022603"/>
    </source>
</evidence>
<dbReference type="PANTHER" id="PTHR47816">
    <property type="entry name" value="RIBOSOMAL RNA SMALL SUBUNIT METHYLTRANSFERASE C"/>
    <property type="match status" value="1"/>
</dbReference>
<dbReference type="InterPro" id="IPR002052">
    <property type="entry name" value="DNA_methylase_N6_adenine_CS"/>
</dbReference>
<comment type="subcellular location">
    <subcellularLocation>
        <location evidence="6">Cytoplasm</location>
    </subcellularLocation>
</comment>
<dbReference type="PANTHER" id="PTHR47816:SF4">
    <property type="entry name" value="RIBOSOMAL RNA SMALL SUBUNIT METHYLTRANSFERASE C"/>
    <property type="match status" value="1"/>
</dbReference>
<evidence type="ECO:0000256" key="1">
    <source>
        <dbReference type="ARBA" id="ARBA00022490"/>
    </source>
</evidence>
<accession>A0A1E7Q4W6</accession>
<keyword evidence="3 6" id="KW-0489">Methyltransferase</keyword>
<keyword evidence="2 6" id="KW-0698">rRNA processing</keyword>
<dbReference type="Pfam" id="PF08468">
    <property type="entry name" value="MTS_N"/>
    <property type="match status" value="1"/>
</dbReference>
<dbReference type="PROSITE" id="PS00092">
    <property type="entry name" value="N6_MTASE"/>
    <property type="match status" value="1"/>
</dbReference>
<dbReference type="InterPro" id="IPR013675">
    <property type="entry name" value="Mtase_sm_N"/>
</dbReference>
<organism evidence="9 10">
    <name type="scientific">Rheinheimera salexigens</name>
    <dbReference type="NCBI Taxonomy" id="1628148"/>
    <lineage>
        <taxon>Bacteria</taxon>
        <taxon>Pseudomonadati</taxon>
        <taxon>Pseudomonadota</taxon>
        <taxon>Gammaproteobacteria</taxon>
        <taxon>Chromatiales</taxon>
        <taxon>Chromatiaceae</taxon>
        <taxon>Rheinheimera</taxon>
    </lineage>
</organism>
<dbReference type="Pfam" id="PF05175">
    <property type="entry name" value="MTS"/>
    <property type="match status" value="1"/>
</dbReference>
<keyword evidence="4 6" id="KW-0808">Transferase</keyword>
<dbReference type="HAMAP" id="MF_01862">
    <property type="entry name" value="16SrRNA_methyltr_C"/>
    <property type="match status" value="1"/>
</dbReference>
<dbReference type="SUPFAM" id="SSF53335">
    <property type="entry name" value="S-adenosyl-L-methionine-dependent methyltransferases"/>
    <property type="match status" value="1"/>
</dbReference>
<dbReference type="GO" id="GO:0003676">
    <property type="term" value="F:nucleic acid binding"/>
    <property type="evidence" value="ECO:0007669"/>
    <property type="project" value="InterPro"/>
</dbReference>
<dbReference type="InterPro" id="IPR007848">
    <property type="entry name" value="Small_mtfrase_dom"/>
</dbReference>
<comment type="function">
    <text evidence="6">Specifically methylates the guanine in position 1207 of 16S rRNA in the 30S particle.</text>
</comment>